<dbReference type="GO" id="GO:0003677">
    <property type="term" value="F:DNA binding"/>
    <property type="evidence" value="ECO:0007669"/>
    <property type="project" value="UniProtKB-KW"/>
</dbReference>
<feature type="domain" description="Helix-turn-helix" evidence="1">
    <location>
        <begin position="79"/>
        <end position="126"/>
    </location>
</feature>
<dbReference type="EMBL" id="CACVAT010000533">
    <property type="protein sequence ID" value="CAA6829562.1"/>
    <property type="molecule type" value="Genomic_DNA"/>
</dbReference>
<evidence type="ECO:0000259" key="1">
    <source>
        <dbReference type="Pfam" id="PF12728"/>
    </source>
</evidence>
<sequence>MASSNVVKLPTVQEVEQAKETSRALSKYSSDQLRVRVFDQKGDGEDMVLPGYAFDLLLDILTQMSKGNAVSFMPVNAELSTQQAANLLNVSRPYFVELLNKGEIPFRKVGTHRRVLAKDVIDYKEQEDQSRLKVLEELADQAQELRMGYE</sequence>
<dbReference type="InterPro" id="IPR041657">
    <property type="entry name" value="HTH_17"/>
</dbReference>
<accession>A0A6S6UKH9</accession>
<keyword evidence="2" id="KW-0238">DNA-binding</keyword>
<name>A0A6S6UKH9_9GAMM</name>
<reference evidence="2" key="1">
    <citation type="submission" date="2020-01" db="EMBL/GenBank/DDBJ databases">
        <authorList>
            <person name="Meier V. D."/>
            <person name="Meier V D."/>
        </authorList>
    </citation>
    <scope>NUCLEOTIDE SEQUENCE</scope>
    <source>
        <strain evidence="2">HLG_WM_MAG_09</strain>
    </source>
</reference>
<dbReference type="AlphaFoldDB" id="A0A6S6UKH9"/>
<protein>
    <submittedName>
        <fullName evidence="2">DNA-binding protein</fullName>
    </submittedName>
</protein>
<dbReference type="NCBIfam" id="TIGR01764">
    <property type="entry name" value="excise"/>
    <property type="match status" value="1"/>
</dbReference>
<dbReference type="InterPro" id="IPR010093">
    <property type="entry name" value="SinI_DNA-bd"/>
</dbReference>
<organism evidence="2">
    <name type="scientific">uncultured Thiotrichaceae bacterium</name>
    <dbReference type="NCBI Taxonomy" id="298394"/>
    <lineage>
        <taxon>Bacteria</taxon>
        <taxon>Pseudomonadati</taxon>
        <taxon>Pseudomonadota</taxon>
        <taxon>Gammaproteobacteria</taxon>
        <taxon>Thiotrichales</taxon>
        <taxon>Thiotrichaceae</taxon>
        <taxon>environmental samples</taxon>
    </lineage>
</organism>
<proteinExistence type="predicted"/>
<dbReference type="Pfam" id="PF12728">
    <property type="entry name" value="HTH_17"/>
    <property type="match status" value="1"/>
</dbReference>
<evidence type="ECO:0000313" key="2">
    <source>
        <dbReference type="EMBL" id="CAA6829562.1"/>
    </source>
</evidence>
<gene>
    <name evidence="2" type="ORF">HELGO_WM56137</name>
</gene>